<organism evidence="1 2">
    <name type="scientific">Streblomastix strix</name>
    <dbReference type="NCBI Taxonomy" id="222440"/>
    <lineage>
        <taxon>Eukaryota</taxon>
        <taxon>Metamonada</taxon>
        <taxon>Preaxostyla</taxon>
        <taxon>Oxymonadida</taxon>
        <taxon>Streblomastigidae</taxon>
        <taxon>Streblomastix</taxon>
    </lineage>
</organism>
<proteinExistence type="predicted"/>
<dbReference type="Proteomes" id="UP000324800">
    <property type="component" value="Unassembled WGS sequence"/>
</dbReference>
<feature type="non-terminal residue" evidence="1">
    <location>
        <position position="114"/>
    </location>
</feature>
<name>A0A5J4PSP3_9EUKA</name>
<dbReference type="EMBL" id="SNRW01048705">
    <property type="protein sequence ID" value="KAA6312607.1"/>
    <property type="molecule type" value="Genomic_DNA"/>
</dbReference>
<evidence type="ECO:0000313" key="1">
    <source>
        <dbReference type="EMBL" id="KAA6312607.1"/>
    </source>
</evidence>
<accession>A0A5J4PSP3</accession>
<sequence>MTDNTQKLAQLNVSSQIQKIVDTGDFRKLHNSNILVAHELMYNLHFNAEQVKASGVAGSNGVRKAKYWINLHRFPGRLGPDTILFLEEEEELVERIHREIFECIPPQLNQVRNI</sequence>
<gene>
    <name evidence="1" type="ORF">EZS28_055896</name>
</gene>
<dbReference type="AlphaFoldDB" id="A0A5J4PSP3"/>
<protein>
    <submittedName>
        <fullName evidence="1">Uncharacterized protein</fullName>
    </submittedName>
</protein>
<reference evidence="1 2" key="1">
    <citation type="submission" date="2019-03" db="EMBL/GenBank/DDBJ databases">
        <title>Single cell metagenomics reveals metabolic interactions within the superorganism composed of flagellate Streblomastix strix and complex community of Bacteroidetes bacteria on its surface.</title>
        <authorList>
            <person name="Treitli S.C."/>
            <person name="Kolisko M."/>
            <person name="Husnik F."/>
            <person name="Keeling P."/>
            <person name="Hampl V."/>
        </authorList>
    </citation>
    <scope>NUCLEOTIDE SEQUENCE [LARGE SCALE GENOMIC DNA]</scope>
    <source>
        <strain evidence="1">ST1C</strain>
    </source>
</reference>
<comment type="caution">
    <text evidence="1">The sequence shown here is derived from an EMBL/GenBank/DDBJ whole genome shotgun (WGS) entry which is preliminary data.</text>
</comment>
<evidence type="ECO:0000313" key="2">
    <source>
        <dbReference type="Proteomes" id="UP000324800"/>
    </source>
</evidence>